<sequence length="315" mass="36532">MVFINKITQKDILEIFADVINDRSKYFDLHPYLNDVPGFSIQKPYEQNLKFKPPLDRKGNPDEVCLFKVGLYHLDPDEQSGRYQIYVAASKFSKFISKYPFYNFEQEDCPTKESLAESNKTPSPIPRHFVVEIDLKVKKLYLNNKEILPTNLFAELYDFHIKNVTSLFIARKKIQRSLCYIIVSPFNLINAVLYFASKLLFGITISASYKSNIEPGELQLTSYANRTKTVPILNYEMSVQTIYSFTVICSGVYAYNYYCLGISDFVESVLNNAALTLIFGLPLVMTYDYLIPYLFEQLFKLNFRIVNLLQSLLLR</sequence>
<dbReference type="AlphaFoldDB" id="A0A2M9Y7N1"/>
<feature type="transmembrane region" description="Helical" evidence="1">
    <location>
        <begin position="273"/>
        <end position="295"/>
    </location>
</feature>
<protein>
    <submittedName>
        <fullName evidence="2">Uncharacterized protein</fullName>
    </submittedName>
</protein>
<dbReference type="OrthoDB" id="9838525at2"/>
<keyword evidence="1" id="KW-0812">Transmembrane</keyword>
<comment type="caution">
    <text evidence="2">The sequence shown here is derived from an EMBL/GenBank/DDBJ whole genome shotgun (WGS) entry which is preliminary data.</text>
</comment>
<reference evidence="2 3" key="1">
    <citation type="submission" date="2017-07" db="EMBL/GenBank/DDBJ databases">
        <title>Leptospira spp. isolated from tropical soils.</title>
        <authorList>
            <person name="Thibeaux R."/>
            <person name="Iraola G."/>
            <person name="Ferres I."/>
            <person name="Bierque E."/>
            <person name="Girault D."/>
            <person name="Soupe-Gilbert M.-E."/>
            <person name="Picardeau M."/>
            <person name="Goarant C."/>
        </authorList>
    </citation>
    <scope>NUCLEOTIDE SEQUENCE [LARGE SCALE GENOMIC DNA]</scope>
    <source>
        <strain evidence="2 3">FH4-C-A2</strain>
    </source>
</reference>
<accession>A0A2M9Y7N1</accession>
<keyword evidence="3" id="KW-1185">Reference proteome</keyword>
<evidence type="ECO:0000256" key="1">
    <source>
        <dbReference type="SAM" id="Phobius"/>
    </source>
</evidence>
<proteinExistence type="predicted"/>
<feature type="transmembrane region" description="Helical" evidence="1">
    <location>
        <begin position="178"/>
        <end position="196"/>
    </location>
</feature>
<organism evidence="2 3">
    <name type="scientific">Leptospira saintgironsiae</name>
    <dbReference type="NCBI Taxonomy" id="2023183"/>
    <lineage>
        <taxon>Bacteria</taxon>
        <taxon>Pseudomonadati</taxon>
        <taxon>Spirochaetota</taxon>
        <taxon>Spirochaetia</taxon>
        <taxon>Leptospirales</taxon>
        <taxon>Leptospiraceae</taxon>
        <taxon>Leptospira</taxon>
    </lineage>
</organism>
<evidence type="ECO:0000313" key="3">
    <source>
        <dbReference type="Proteomes" id="UP000231926"/>
    </source>
</evidence>
<gene>
    <name evidence="2" type="ORF">CH362_18650</name>
</gene>
<keyword evidence="1" id="KW-0472">Membrane</keyword>
<keyword evidence="1" id="KW-1133">Transmembrane helix</keyword>
<dbReference type="EMBL" id="NPDR01000017">
    <property type="protein sequence ID" value="PJZ47519.1"/>
    <property type="molecule type" value="Genomic_DNA"/>
</dbReference>
<evidence type="ECO:0000313" key="2">
    <source>
        <dbReference type="EMBL" id="PJZ47519.1"/>
    </source>
</evidence>
<name>A0A2M9Y7N1_9LEPT</name>
<dbReference type="Proteomes" id="UP000231926">
    <property type="component" value="Unassembled WGS sequence"/>
</dbReference>